<dbReference type="EMBL" id="JWIY01000002">
    <property type="protein sequence ID" value="KIC77814.1"/>
    <property type="molecule type" value="Genomic_DNA"/>
</dbReference>
<dbReference type="eggNOG" id="ENOG503276M">
    <property type="taxonomic scope" value="Bacteria"/>
</dbReference>
<evidence type="ECO:0000313" key="1">
    <source>
        <dbReference type="EMBL" id="KIC77814.1"/>
    </source>
</evidence>
<reference evidence="1 2" key="1">
    <citation type="submission" date="2014-12" db="EMBL/GenBank/DDBJ databases">
        <title>Partial genome sequence of Streptococcus constellatus KCOM 1650 (= ChDC B144).</title>
        <authorList>
            <person name="Kook J.-K."/>
            <person name="Park S.-N."/>
            <person name="Lim Y.K."/>
            <person name="Jo E."/>
        </authorList>
    </citation>
    <scope>NUCLEOTIDE SEQUENCE [LARGE SCALE GENOMIC DNA]</scope>
    <source>
        <strain evidence="1 2">KCOM 1650</strain>
    </source>
</reference>
<sequence>MLEEQNLAQITGGNLATITPGGGPGTPYGTPGIYMGWGNSGGNGAWGWVGQLAPAFSKKRP</sequence>
<name>A0A0C1HKK9_STRCV</name>
<dbReference type="RefSeq" id="WP_039677462.1">
    <property type="nucleotide sequence ID" value="NZ_CAUTAL010000046.1"/>
</dbReference>
<dbReference type="AlphaFoldDB" id="A0A0C1HKK9"/>
<gene>
    <name evidence="1" type="ORF">RN79_06325</name>
</gene>
<comment type="caution">
    <text evidence="1">The sequence shown here is derived from an EMBL/GenBank/DDBJ whole genome shotgun (WGS) entry which is preliminary data.</text>
</comment>
<protein>
    <submittedName>
        <fullName evidence="1">Uncharacterized protein</fullName>
    </submittedName>
</protein>
<organism evidence="1 2">
    <name type="scientific">Streptococcus constellatus</name>
    <dbReference type="NCBI Taxonomy" id="76860"/>
    <lineage>
        <taxon>Bacteria</taxon>
        <taxon>Bacillati</taxon>
        <taxon>Bacillota</taxon>
        <taxon>Bacilli</taxon>
        <taxon>Lactobacillales</taxon>
        <taxon>Streptococcaceae</taxon>
        <taxon>Streptococcus</taxon>
        <taxon>Streptococcus anginosus group</taxon>
    </lineage>
</organism>
<accession>A0A0C1HKK9</accession>
<dbReference type="STRING" id="862969.SCI_0229"/>
<evidence type="ECO:0000313" key="2">
    <source>
        <dbReference type="Proteomes" id="UP000031339"/>
    </source>
</evidence>
<proteinExistence type="predicted"/>
<dbReference type="Proteomes" id="UP000031339">
    <property type="component" value="Unassembled WGS sequence"/>
</dbReference>